<evidence type="ECO:0000259" key="6">
    <source>
        <dbReference type="Pfam" id="PF01494"/>
    </source>
</evidence>
<dbReference type="CDD" id="cd06992">
    <property type="entry name" value="cupin_GDO-like_C"/>
    <property type="match status" value="1"/>
</dbReference>
<comment type="cofactor">
    <cofactor evidence="1">
        <name>FAD</name>
        <dbReference type="ChEBI" id="CHEBI:57692"/>
    </cofactor>
</comment>
<dbReference type="InterPro" id="IPR011051">
    <property type="entry name" value="RmlC_Cupin_sf"/>
</dbReference>
<name>R8BGU2_PHAM7</name>
<keyword evidence="8" id="KW-0223">Dioxygenase</keyword>
<dbReference type="GO" id="GO:0071949">
    <property type="term" value="F:FAD binding"/>
    <property type="evidence" value="ECO:0007669"/>
    <property type="project" value="InterPro"/>
</dbReference>
<dbReference type="Pfam" id="PF01494">
    <property type="entry name" value="FAD_binding_3"/>
    <property type="match status" value="1"/>
</dbReference>
<dbReference type="Proteomes" id="UP000014074">
    <property type="component" value="Unassembled WGS sequence"/>
</dbReference>
<dbReference type="Gene3D" id="2.60.120.10">
    <property type="entry name" value="Jelly Rolls"/>
    <property type="match status" value="1"/>
</dbReference>
<dbReference type="InterPro" id="IPR014710">
    <property type="entry name" value="RmlC-like_jellyroll"/>
</dbReference>
<feature type="domain" description="Cupin type-2" evidence="7">
    <location>
        <begin position="497"/>
        <end position="563"/>
    </location>
</feature>
<evidence type="ECO:0000256" key="4">
    <source>
        <dbReference type="ARBA" id="ARBA00023002"/>
    </source>
</evidence>
<dbReference type="eggNOG" id="KOG2614">
    <property type="taxonomic scope" value="Eukaryota"/>
</dbReference>
<reference evidence="9" key="1">
    <citation type="journal article" date="2013" name="Genome Announc.">
        <title>Draft genome sequence of the ascomycete Phaeoacremonium aleophilum strain UCR-PA7, a causal agent of the esca disease complex in grapevines.</title>
        <authorList>
            <person name="Blanco-Ulate B."/>
            <person name="Rolshausen P."/>
            <person name="Cantu D."/>
        </authorList>
    </citation>
    <scope>NUCLEOTIDE SEQUENCE [LARGE SCALE GENOMIC DNA]</scope>
    <source>
        <strain evidence="9">UCR-PA7</strain>
    </source>
</reference>
<protein>
    <submittedName>
        <fullName evidence="8">Putative gentisate-dioxygenase protein</fullName>
    </submittedName>
</protein>
<dbReference type="RefSeq" id="XP_007916711.1">
    <property type="nucleotide sequence ID" value="XM_007918520.1"/>
</dbReference>
<sequence>MLELRRPNGLIGSRSQGWALTLHWCLDALERTIGPERAAKLPGAVVDRTLKKDAGNFLFLNCETAETLYKIPPSKRRLRLHRQKLRNVLADGVNVQEGKKLTRVEDIEGGVRAHFADGTFADGTILIGADGNNSNVRKHLLPDDHALTLLPVHLVGVIRHFTADQGEPIRKLDPLLFQGLHPKTADYLWYSIQEVNEEPDGRINYDALVIISWIMKDPVKDAIPKTNPERIAMMKKRAAGFAEPLRSIVMDIPDDLDFTTPLRLGDFPCRDWDNKGGRVTLAGDSAHAMTMYRGEGANHGILDAALLVDQLKKIHKGEINQKLAIDQYEGEMRPRTHTAVLKSRAAALVAHEWDQLTEDSPVIGARSAPETALRSPFLAHEDQFKMAPSIAELPVETSRQGFYSKLKISVDDKAGLEKAIRDKELVPLWNTGGPPTSLEPHSRHIPAVWKYDDTKSLLLRAAELVDAREAERRAVLMINPGPKQPPFTLDAILAAHQLILPGEKAVCHRHTPFAVRFLIEGDAGYTAISGKKMFMKPGDLIITPSWNWHDHGNEGTNNVIWLDGLNIPLFKHLPVDFTEHYEEVYGVDTHESKVVSDAEAADMKFPWIKTQARLDAQGGDYSTVEYLLPNGRPVSTTVGAYAHRIAAGKKGKAVQETAGNIFQVHAGQGYTEVTSPKGEVSTLRWGKGDSFCIPPWNRYQIFAEGEDAYLFNFSDKPMQVTLGFWRSKE</sequence>
<evidence type="ECO:0000256" key="1">
    <source>
        <dbReference type="ARBA" id="ARBA00001974"/>
    </source>
</evidence>
<feature type="domain" description="FAD-binding" evidence="6">
    <location>
        <begin position="260"/>
        <end position="340"/>
    </location>
</feature>
<dbReference type="InterPro" id="IPR002938">
    <property type="entry name" value="FAD-bd"/>
</dbReference>
<dbReference type="InterPro" id="IPR036188">
    <property type="entry name" value="FAD/NAD-bd_sf"/>
</dbReference>
<dbReference type="PRINTS" id="PR00420">
    <property type="entry name" value="RNGMNOXGNASE"/>
</dbReference>
<proteinExistence type="predicted"/>
<dbReference type="SUPFAM" id="SSF51182">
    <property type="entry name" value="RmlC-like cupins"/>
    <property type="match status" value="1"/>
</dbReference>
<dbReference type="PANTHER" id="PTHR47178:SF1">
    <property type="entry name" value="FAD-BINDING DOMAIN-CONTAINING PROTEIN-RELATED"/>
    <property type="match status" value="1"/>
</dbReference>
<dbReference type="GeneID" id="19326586"/>
<dbReference type="GO" id="GO:0051213">
    <property type="term" value="F:dioxygenase activity"/>
    <property type="evidence" value="ECO:0007669"/>
    <property type="project" value="UniProtKB-KW"/>
</dbReference>
<keyword evidence="4" id="KW-0560">Oxidoreductase</keyword>
<evidence type="ECO:0000313" key="9">
    <source>
        <dbReference type="Proteomes" id="UP000014074"/>
    </source>
</evidence>
<evidence type="ECO:0000313" key="8">
    <source>
        <dbReference type="EMBL" id="EON98504.1"/>
    </source>
</evidence>
<dbReference type="EMBL" id="KB933215">
    <property type="protein sequence ID" value="EON98504.1"/>
    <property type="molecule type" value="Genomic_DNA"/>
</dbReference>
<dbReference type="KEGG" id="tmn:UCRPA7_5977"/>
<keyword evidence="3" id="KW-0274">FAD</keyword>
<dbReference type="Gene3D" id="3.50.50.60">
    <property type="entry name" value="FAD/NAD(P)-binding domain"/>
    <property type="match status" value="1"/>
</dbReference>
<evidence type="ECO:0000259" key="7">
    <source>
        <dbReference type="Pfam" id="PF07883"/>
    </source>
</evidence>
<dbReference type="GO" id="GO:0004497">
    <property type="term" value="F:monooxygenase activity"/>
    <property type="evidence" value="ECO:0007669"/>
    <property type="project" value="UniProtKB-KW"/>
</dbReference>
<dbReference type="PANTHER" id="PTHR47178">
    <property type="entry name" value="MONOOXYGENASE, FAD-BINDING"/>
    <property type="match status" value="1"/>
</dbReference>
<keyword evidence="5" id="KW-0503">Monooxygenase</keyword>
<gene>
    <name evidence="8" type="ORF">UCRPA7_5977</name>
</gene>
<dbReference type="HOGENOM" id="CLU_379995_0_0_1"/>
<keyword evidence="9" id="KW-1185">Reference proteome</keyword>
<organism evidence="8 9">
    <name type="scientific">Phaeoacremonium minimum (strain UCR-PA7)</name>
    <name type="common">Esca disease fungus</name>
    <name type="synonym">Togninia minima</name>
    <dbReference type="NCBI Taxonomy" id="1286976"/>
    <lineage>
        <taxon>Eukaryota</taxon>
        <taxon>Fungi</taxon>
        <taxon>Dikarya</taxon>
        <taxon>Ascomycota</taxon>
        <taxon>Pezizomycotina</taxon>
        <taxon>Sordariomycetes</taxon>
        <taxon>Sordariomycetidae</taxon>
        <taxon>Togniniales</taxon>
        <taxon>Togniniaceae</taxon>
        <taxon>Phaeoacremonium</taxon>
    </lineage>
</organism>
<evidence type="ECO:0000256" key="5">
    <source>
        <dbReference type="ARBA" id="ARBA00023033"/>
    </source>
</evidence>
<accession>R8BGU2</accession>
<dbReference type="InterPro" id="IPR013096">
    <property type="entry name" value="Cupin_2"/>
</dbReference>
<evidence type="ECO:0000256" key="2">
    <source>
        <dbReference type="ARBA" id="ARBA00022630"/>
    </source>
</evidence>
<dbReference type="Pfam" id="PF07883">
    <property type="entry name" value="Cupin_2"/>
    <property type="match status" value="1"/>
</dbReference>
<evidence type="ECO:0000256" key="3">
    <source>
        <dbReference type="ARBA" id="ARBA00022827"/>
    </source>
</evidence>
<keyword evidence="2" id="KW-0285">Flavoprotein</keyword>
<dbReference type="OrthoDB" id="2205143at2759"/>
<dbReference type="AlphaFoldDB" id="R8BGU2"/>
<dbReference type="SUPFAM" id="SSF51905">
    <property type="entry name" value="FAD/NAD(P)-binding domain"/>
    <property type="match status" value="1"/>
</dbReference>
<dbReference type="CDD" id="cd02216">
    <property type="entry name" value="cupin_GDO-like_N"/>
    <property type="match status" value="1"/>
</dbReference>